<evidence type="ECO:0000313" key="1">
    <source>
        <dbReference type="EMBL" id="MPC79679.1"/>
    </source>
</evidence>
<organism evidence="1 2">
    <name type="scientific">Portunus trituberculatus</name>
    <name type="common">Swimming crab</name>
    <name type="synonym">Neptunus trituberculatus</name>
    <dbReference type="NCBI Taxonomy" id="210409"/>
    <lineage>
        <taxon>Eukaryota</taxon>
        <taxon>Metazoa</taxon>
        <taxon>Ecdysozoa</taxon>
        <taxon>Arthropoda</taxon>
        <taxon>Crustacea</taxon>
        <taxon>Multicrustacea</taxon>
        <taxon>Malacostraca</taxon>
        <taxon>Eumalacostraca</taxon>
        <taxon>Eucarida</taxon>
        <taxon>Decapoda</taxon>
        <taxon>Pleocyemata</taxon>
        <taxon>Brachyura</taxon>
        <taxon>Eubrachyura</taxon>
        <taxon>Portunoidea</taxon>
        <taxon>Portunidae</taxon>
        <taxon>Portuninae</taxon>
        <taxon>Portunus</taxon>
    </lineage>
</organism>
<keyword evidence="2" id="KW-1185">Reference proteome</keyword>
<evidence type="ECO:0000313" key="2">
    <source>
        <dbReference type="Proteomes" id="UP000324222"/>
    </source>
</evidence>
<protein>
    <submittedName>
        <fullName evidence="1">Uncharacterized protein</fullName>
    </submittedName>
</protein>
<dbReference type="Proteomes" id="UP000324222">
    <property type="component" value="Unassembled WGS sequence"/>
</dbReference>
<accession>A0A5B7ICR3</accession>
<name>A0A5B7ICR3_PORTR</name>
<comment type="caution">
    <text evidence="1">The sequence shown here is derived from an EMBL/GenBank/DDBJ whole genome shotgun (WGS) entry which is preliminary data.</text>
</comment>
<proteinExistence type="predicted"/>
<dbReference type="EMBL" id="VSRR010051790">
    <property type="protein sequence ID" value="MPC79679.1"/>
    <property type="molecule type" value="Genomic_DNA"/>
</dbReference>
<gene>
    <name evidence="1" type="ORF">E2C01_074220</name>
</gene>
<dbReference type="AlphaFoldDB" id="A0A5B7ICR3"/>
<sequence length="103" mass="11930">MFSASKTQFLHLSTRHRLPDNYPLFFNDTQLFPSSTLNILGLSFTYNLNWKLHISSLAKTASMKLDVLRRLIPHPSLLTLYKGFIRLCKFSSNVKGVPLIHFY</sequence>
<reference evidence="1 2" key="1">
    <citation type="submission" date="2019-05" db="EMBL/GenBank/DDBJ databases">
        <title>Another draft genome of Portunus trituberculatus and its Hox gene families provides insights of decapod evolution.</title>
        <authorList>
            <person name="Jeong J.-H."/>
            <person name="Song I."/>
            <person name="Kim S."/>
            <person name="Choi T."/>
            <person name="Kim D."/>
            <person name="Ryu S."/>
            <person name="Kim W."/>
        </authorList>
    </citation>
    <scope>NUCLEOTIDE SEQUENCE [LARGE SCALE GENOMIC DNA]</scope>
    <source>
        <tissue evidence="1">Muscle</tissue>
    </source>
</reference>